<accession>A0AAV4V1K4</accession>
<dbReference type="Proteomes" id="UP001054945">
    <property type="component" value="Unassembled WGS sequence"/>
</dbReference>
<organism evidence="1 2">
    <name type="scientific">Caerostris extrusa</name>
    <name type="common">Bark spider</name>
    <name type="synonym">Caerostris bankana</name>
    <dbReference type="NCBI Taxonomy" id="172846"/>
    <lineage>
        <taxon>Eukaryota</taxon>
        <taxon>Metazoa</taxon>
        <taxon>Ecdysozoa</taxon>
        <taxon>Arthropoda</taxon>
        <taxon>Chelicerata</taxon>
        <taxon>Arachnida</taxon>
        <taxon>Araneae</taxon>
        <taxon>Araneomorphae</taxon>
        <taxon>Entelegynae</taxon>
        <taxon>Araneoidea</taxon>
        <taxon>Araneidae</taxon>
        <taxon>Caerostris</taxon>
    </lineage>
</organism>
<proteinExistence type="predicted"/>
<name>A0AAV4V1K4_CAEEX</name>
<reference evidence="1 2" key="1">
    <citation type="submission" date="2021-06" db="EMBL/GenBank/DDBJ databases">
        <title>Caerostris extrusa draft genome.</title>
        <authorList>
            <person name="Kono N."/>
            <person name="Arakawa K."/>
        </authorList>
    </citation>
    <scope>NUCLEOTIDE SEQUENCE [LARGE SCALE GENOMIC DNA]</scope>
</reference>
<gene>
    <name evidence="1" type="ORF">CEXT_201841</name>
</gene>
<evidence type="ECO:0000313" key="1">
    <source>
        <dbReference type="EMBL" id="GIY64105.1"/>
    </source>
</evidence>
<dbReference type="EMBL" id="BPLR01013832">
    <property type="protein sequence ID" value="GIY64105.1"/>
    <property type="molecule type" value="Genomic_DNA"/>
</dbReference>
<comment type="caution">
    <text evidence="1">The sequence shown here is derived from an EMBL/GenBank/DDBJ whole genome shotgun (WGS) entry which is preliminary data.</text>
</comment>
<dbReference type="AlphaFoldDB" id="A0AAV4V1K4"/>
<keyword evidence="2" id="KW-1185">Reference proteome</keyword>
<protein>
    <submittedName>
        <fullName evidence="1">Uncharacterized protein</fullName>
    </submittedName>
</protein>
<sequence length="110" mass="12930">MSLFPSEVLVVFQNSEYRINNLDNHRQYALEPAHVLETVDKLKPFSSWWLYYRVLQYGALQVLVSICSACCILEIQYWGFEYQINNLDNHRQSALETALVLETVDKLKPF</sequence>
<evidence type="ECO:0000313" key="2">
    <source>
        <dbReference type="Proteomes" id="UP001054945"/>
    </source>
</evidence>